<protein>
    <recommendedName>
        <fullName evidence="4">TNase-like domain-containing protein</fullName>
    </recommendedName>
</protein>
<evidence type="ECO:0000259" key="4">
    <source>
        <dbReference type="PROSITE" id="PS50830"/>
    </source>
</evidence>
<keyword evidence="1" id="KW-0540">Nuclease</keyword>
<evidence type="ECO:0000256" key="1">
    <source>
        <dbReference type="ARBA" id="ARBA00022722"/>
    </source>
</evidence>
<keyword evidence="3" id="KW-0378">Hydrolase</keyword>
<dbReference type="InterPro" id="IPR036415">
    <property type="entry name" value="Lamin_tail_dom_sf"/>
</dbReference>
<accession>A0A7J3M3H6</accession>
<dbReference type="SUPFAM" id="SSF74853">
    <property type="entry name" value="Lamin A/C globular tail domain"/>
    <property type="match status" value="1"/>
</dbReference>
<dbReference type="InterPro" id="IPR001322">
    <property type="entry name" value="Lamin_tail_dom"/>
</dbReference>
<proteinExistence type="predicted"/>
<dbReference type="PROSITE" id="PS50830">
    <property type="entry name" value="TNASE_3"/>
    <property type="match status" value="1"/>
</dbReference>
<dbReference type="GO" id="GO:0004519">
    <property type="term" value="F:endonuclease activity"/>
    <property type="evidence" value="ECO:0007669"/>
    <property type="project" value="UniProtKB-KW"/>
</dbReference>
<dbReference type="Gene3D" id="2.60.40.1260">
    <property type="entry name" value="Lamin Tail domain"/>
    <property type="match status" value="1"/>
</dbReference>
<dbReference type="InterPro" id="IPR016071">
    <property type="entry name" value="Staphylococal_nuclease_OB-fold"/>
</dbReference>
<dbReference type="Pfam" id="PF00565">
    <property type="entry name" value="SNase"/>
    <property type="match status" value="1"/>
</dbReference>
<evidence type="ECO:0000313" key="5">
    <source>
        <dbReference type="EMBL" id="HGT83329.1"/>
    </source>
</evidence>
<keyword evidence="2" id="KW-0255">Endonuclease</keyword>
<dbReference type="Gene3D" id="2.40.50.90">
    <property type="match status" value="1"/>
</dbReference>
<dbReference type="Pfam" id="PF00932">
    <property type="entry name" value="LTD"/>
    <property type="match status" value="1"/>
</dbReference>
<name>A0A7J3M3H6_ARCFL</name>
<dbReference type="SUPFAM" id="SSF50199">
    <property type="entry name" value="Staphylococcal nuclease"/>
    <property type="match status" value="1"/>
</dbReference>
<dbReference type="EMBL" id="DSYZ01000122">
    <property type="protein sequence ID" value="HGT83329.1"/>
    <property type="molecule type" value="Genomic_DNA"/>
</dbReference>
<dbReference type="SMART" id="SM00318">
    <property type="entry name" value="SNc"/>
    <property type="match status" value="1"/>
</dbReference>
<gene>
    <name evidence="5" type="ORF">ENT52_06345</name>
</gene>
<comment type="caution">
    <text evidence="5">The sequence shown here is derived from an EMBL/GenBank/DDBJ whole genome shotgun (WGS) entry which is preliminary data.</text>
</comment>
<organism evidence="5">
    <name type="scientific">Archaeoglobus fulgidus</name>
    <dbReference type="NCBI Taxonomy" id="2234"/>
    <lineage>
        <taxon>Archaea</taxon>
        <taxon>Methanobacteriati</taxon>
        <taxon>Methanobacteriota</taxon>
        <taxon>Archaeoglobi</taxon>
        <taxon>Archaeoglobales</taxon>
        <taxon>Archaeoglobaceae</taxon>
        <taxon>Archaeoglobus</taxon>
    </lineage>
</organism>
<dbReference type="PANTHER" id="PTHR12302">
    <property type="entry name" value="EBNA2 BINDING PROTEIN P100"/>
    <property type="match status" value="1"/>
</dbReference>
<feature type="domain" description="TNase-like" evidence="4">
    <location>
        <begin position="20"/>
        <end position="141"/>
    </location>
</feature>
<evidence type="ECO:0000256" key="2">
    <source>
        <dbReference type="ARBA" id="ARBA00022759"/>
    </source>
</evidence>
<dbReference type="GO" id="GO:0016787">
    <property type="term" value="F:hydrolase activity"/>
    <property type="evidence" value="ECO:0007669"/>
    <property type="project" value="UniProtKB-KW"/>
</dbReference>
<evidence type="ECO:0000256" key="3">
    <source>
        <dbReference type="ARBA" id="ARBA00022801"/>
    </source>
</evidence>
<sequence>MRSLVGLVFLISLFLLCAQSHQRAFVVEVVDGDTIRLENGELVRLLGINAPEKGQRFYEEAKNRLEELVKGKEVLMERDARDRDNYGRLLRYVYVNGTFVNLVMVKEGLAYAYIVEKLKYENDFRKAEDVARSLKLGVWSEAWDCNKCIQVAYLHWNAEGDDCKNPNGEFVVLKNFCRFACNLTFWSISDESKNVFVFPEFILEGERSVTIYSGCGENSERELYWCRNATCMAVWNNDGDTLFLMNAKGELVLRYSYGK</sequence>
<dbReference type="PANTHER" id="PTHR12302:SF3">
    <property type="entry name" value="SERINE_THREONINE-PROTEIN KINASE 31"/>
    <property type="match status" value="1"/>
</dbReference>
<dbReference type="AlphaFoldDB" id="A0A7J3M3H6"/>
<dbReference type="InterPro" id="IPR035437">
    <property type="entry name" value="SNase_OB-fold_sf"/>
</dbReference>
<reference evidence="5" key="1">
    <citation type="journal article" date="2020" name="mSystems">
        <title>Genome- and Community-Level Interaction Insights into Carbon Utilization and Element Cycling Functions of Hydrothermarchaeota in Hydrothermal Sediment.</title>
        <authorList>
            <person name="Zhou Z."/>
            <person name="Liu Y."/>
            <person name="Xu W."/>
            <person name="Pan J."/>
            <person name="Luo Z.H."/>
            <person name="Li M."/>
        </authorList>
    </citation>
    <scope>NUCLEOTIDE SEQUENCE [LARGE SCALE GENOMIC DNA]</scope>
    <source>
        <strain evidence="5">SpSt-587</strain>
    </source>
</reference>